<name>A0A2N3PLR0_9HELI</name>
<protein>
    <submittedName>
        <fullName evidence="2">Toxin</fullName>
    </submittedName>
</protein>
<accession>A0A2N3PLR0</accession>
<reference evidence="2 3" key="1">
    <citation type="submission" date="2016-07" db="EMBL/GenBank/DDBJ databases">
        <title>Detection of Helicobacter winghamensis from caecal content of red fox (Vulpes vulpes).</title>
        <authorList>
            <person name="Zanoni R.G."/>
            <person name="Florio D."/>
            <person name="Caffara M."/>
            <person name="Renzi M."/>
            <person name="Parisi A."/>
            <person name="Pasquali F."/>
            <person name="Manfreda G."/>
        </authorList>
    </citation>
    <scope>NUCLEOTIDE SEQUENCE [LARGE SCALE GENOMIC DNA]</scope>
    <source>
        <strain evidence="2 3">295_13</strain>
    </source>
</reference>
<dbReference type="Gene3D" id="2.40.128.130">
    <property type="entry name" value="Autotransporter beta-domain"/>
    <property type="match status" value="1"/>
</dbReference>
<dbReference type="PROSITE" id="PS51208">
    <property type="entry name" value="AUTOTRANSPORTER"/>
    <property type="match status" value="1"/>
</dbReference>
<dbReference type="Pfam" id="PF03797">
    <property type="entry name" value="Autotransporter"/>
    <property type="match status" value="1"/>
</dbReference>
<dbReference type="SUPFAM" id="SSF103515">
    <property type="entry name" value="Autotransporter"/>
    <property type="match status" value="1"/>
</dbReference>
<sequence length="346" mass="37504">MDNSKILGAITNTNFFKTTRDNAKAIANLSDSSSSATNAINASNDMAIGSRIARFNNPYGDKFASVASDAGSYKYYDTYTASVWTNVFGGANIIDGESGGLYGISVGVDGNLTDNILLGGYVTYANATLKDNLVNQESDNFQFGAYSLIKLNPTWELNLRAYGQFGKTDQEISTIAGMNTSDFTKRFFGLSANVGKVLDFGNSIFLKPFIGANYYFSYTPDYTESGVLAQHVRASTNNSLSLEVGAEFRKYFNASSYLFVTPKIEQYVLNNGDDYVARFAGSNSVFSIAGTDKEKTYGQLTIGGNVELSDSWSFNAGVGVKQILAGEVDNKNETYLSGNVGLKYKF</sequence>
<dbReference type="EMBL" id="MBPK01000001">
    <property type="protein sequence ID" value="PKT82772.1"/>
    <property type="molecule type" value="Genomic_DNA"/>
</dbReference>
<gene>
    <name evidence="2" type="ORF">BCM31_06190</name>
</gene>
<organism evidence="2 3">
    <name type="scientific">Helicobacter winghamensis</name>
    <dbReference type="NCBI Taxonomy" id="157268"/>
    <lineage>
        <taxon>Bacteria</taxon>
        <taxon>Pseudomonadati</taxon>
        <taxon>Campylobacterota</taxon>
        <taxon>Epsilonproteobacteria</taxon>
        <taxon>Campylobacterales</taxon>
        <taxon>Helicobacteraceae</taxon>
        <taxon>Helicobacter</taxon>
    </lineage>
</organism>
<evidence type="ECO:0000259" key="1">
    <source>
        <dbReference type="PROSITE" id="PS51208"/>
    </source>
</evidence>
<feature type="domain" description="Autotransporter" evidence="1">
    <location>
        <begin position="76"/>
        <end position="346"/>
    </location>
</feature>
<evidence type="ECO:0000313" key="2">
    <source>
        <dbReference type="EMBL" id="PKT82772.1"/>
    </source>
</evidence>
<dbReference type="AlphaFoldDB" id="A0A2N3PLR0"/>
<dbReference type="InterPro" id="IPR005546">
    <property type="entry name" value="Autotransporte_beta"/>
</dbReference>
<keyword evidence="3" id="KW-1185">Reference proteome</keyword>
<proteinExistence type="predicted"/>
<dbReference type="Proteomes" id="UP000233350">
    <property type="component" value="Unassembled WGS sequence"/>
</dbReference>
<dbReference type="InterPro" id="IPR036709">
    <property type="entry name" value="Autotransporte_beta_dom_sf"/>
</dbReference>
<comment type="caution">
    <text evidence="2">The sequence shown here is derived from an EMBL/GenBank/DDBJ whole genome shotgun (WGS) entry which is preliminary data.</text>
</comment>
<evidence type="ECO:0000313" key="3">
    <source>
        <dbReference type="Proteomes" id="UP000233350"/>
    </source>
</evidence>
<dbReference type="SMART" id="SM00869">
    <property type="entry name" value="Autotransporter"/>
    <property type="match status" value="1"/>
</dbReference>